<dbReference type="AlphaFoldDB" id="A0A9D8KE97"/>
<evidence type="ECO:0000313" key="2">
    <source>
        <dbReference type="Proteomes" id="UP000809273"/>
    </source>
</evidence>
<protein>
    <submittedName>
        <fullName evidence="1">Uncharacterized protein</fullName>
    </submittedName>
</protein>
<accession>A0A9D8KE97</accession>
<comment type="caution">
    <text evidence="1">The sequence shown here is derived from an EMBL/GenBank/DDBJ whole genome shotgun (WGS) entry which is preliminary data.</text>
</comment>
<proteinExistence type="predicted"/>
<dbReference type="SUPFAM" id="SSF56935">
    <property type="entry name" value="Porins"/>
    <property type="match status" value="1"/>
</dbReference>
<reference evidence="1" key="2">
    <citation type="submission" date="2021-01" db="EMBL/GenBank/DDBJ databases">
        <authorList>
            <person name="Hahn C.R."/>
            <person name="Youssef N.H."/>
            <person name="Elshahed M."/>
        </authorList>
    </citation>
    <scope>NUCLEOTIDE SEQUENCE</scope>
    <source>
        <strain evidence="1">Zod_Metabat.24</strain>
    </source>
</reference>
<dbReference type="EMBL" id="JAFGIX010000025">
    <property type="protein sequence ID" value="MBN1572533.1"/>
    <property type="molecule type" value="Genomic_DNA"/>
</dbReference>
<evidence type="ECO:0000313" key="1">
    <source>
        <dbReference type="EMBL" id="MBN1572533.1"/>
    </source>
</evidence>
<dbReference type="Proteomes" id="UP000809273">
    <property type="component" value="Unassembled WGS sequence"/>
</dbReference>
<organism evidence="1 2">
    <name type="scientific">Candidatus Zymogenus saltonus</name>
    <dbReference type="NCBI Taxonomy" id="2844893"/>
    <lineage>
        <taxon>Bacteria</taxon>
        <taxon>Deltaproteobacteria</taxon>
        <taxon>Candidatus Zymogenia</taxon>
        <taxon>Candidatus Zymogeniales</taxon>
        <taxon>Candidatus Zymogenaceae</taxon>
        <taxon>Candidatus Zymogenus</taxon>
    </lineage>
</organism>
<gene>
    <name evidence="1" type="ORF">JW984_04970</name>
</gene>
<name>A0A9D8KE97_9DELT</name>
<sequence>MMILGLGIFREDYASVGGNRKSFEESDRQLPAEFSNSTQLDIMIDGMYHGYELNGYVRYRDITYNYEPNLSFYLKAKKDLNFLSVGDHVEGAFMDTLFTRFEPEFRGGTLHLEDDYYGFELLGGVVRGEQAEEEIAADGSSGPYTLSNFPAIEGSETVIIRVRDKNNPSRIIKDEKQVRGKSYKIDYEDGEIKFAYPVDDTDFRGNPVYILVRYQYDDSEGGFNRYIAGSRLWVKPNEYTQLGFTYLTSAPFNDDTFAGSWNRRIQVYGTDLNIKVEDTFWLGAEFAASNYPDIEDYNSYAGRLNFMWHPTDDLKIWGGYFRVEKDFVTLGNTSLSLQTIVDEVSFANPFSFKSGSDIYDLNPDISVGLGTDEESWGIAAEYEIAKDHTLSMGYREIKDNIPHDASIPTTSTRDIYMSYRYTPVEGFNYFAGAEWLRATDDFTPKLTDNETMRIIAGMKGALGETKVTGPVKMEAAYVMDNYRDYAYTEESEIAHYVLVRLDAKPTPDLTIYLEQDEALVSGTERNGLTGRVDTTYLGVLYRKPKFVTDVTYKFSNEDDYVAGGSISREHLVSTSVTYNPVENITTRLRFEVGIEDDMEEDPKTRFNNYLAEAEFSWDITPNLIFSILYELEYEVETTEPTTDETLEDEGIIRIDYSPEGGIWAVYLEYSHERSRVRTYPLSNLESNTDNVLFGTKYNFVEDWEWLSGFKFSRSYGASDSHDIDGYTEVGYQMCEYLKFSLGYEYQEFYDHYDPESDYQAHIGYLKITGKF</sequence>
<reference evidence="1" key="1">
    <citation type="journal article" date="2021" name="Environ. Microbiol.">
        <title>Genomic characterization of three novel Desulfobacterota classes expand the metabolic and phylogenetic diversity of the phylum.</title>
        <authorList>
            <person name="Murphy C.L."/>
            <person name="Biggerstaff J."/>
            <person name="Eichhorn A."/>
            <person name="Ewing E."/>
            <person name="Shahan R."/>
            <person name="Soriano D."/>
            <person name="Stewart S."/>
            <person name="VanMol K."/>
            <person name="Walker R."/>
            <person name="Walters P."/>
            <person name="Elshahed M.S."/>
            <person name="Youssef N.H."/>
        </authorList>
    </citation>
    <scope>NUCLEOTIDE SEQUENCE</scope>
    <source>
        <strain evidence="1">Zod_Metabat.24</strain>
    </source>
</reference>